<comment type="caution">
    <text evidence="2">The sequence shown here is derived from an EMBL/GenBank/DDBJ whole genome shotgun (WGS) entry which is preliminary data.</text>
</comment>
<dbReference type="EMBL" id="JAWLKF010000018">
    <property type="protein sequence ID" value="MDV6305366.1"/>
    <property type="molecule type" value="Genomic_DNA"/>
</dbReference>
<name>A0ABU4D7I8_9NOCA</name>
<dbReference type="Proteomes" id="UP001186104">
    <property type="component" value="Unassembled WGS sequence"/>
</dbReference>
<accession>A0ABU4D7I8</accession>
<reference evidence="2 3" key="1">
    <citation type="submission" date="2023-10" db="EMBL/GenBank/DDBJ databases">
        <title>Development of a sustainable strategy for remediation of hydrocarbon-contaminated territories based on the waste exchange concept.</title>
        <authorList>
            <person name="Krivoruchko A."/>
        </authorList>
    </citation>
    <scope>NUCLEOTIDE SEQUENCE [LARGE SCALE GENOMIC DNA]</scope>
    <source>
        <strain evidence="2 3">IEGM 1327</strain>
    </source>
</reference>
<evidence type="ECO:0000313" key="3">
    <source>
        <dbReference type="Proteomes" id="UP001186104"/>
    </source>
</evidence>
<sequence length="115" mass="13362">MTEERSAETFVGFAVRWEPYGGADDEDIFVAFGISGAEYRRRLWWALNLPSGPDLDDDVRDRLREYAMRTTRLRRRRGGSEVRDALSGVWKWGDSYGDRDVNRLPTSEGDQREDQ</sequence>
<keyword evidence="3" id="KW-1185">Reference proteome</keyword>
<evidence type="ECO:0000256" key="1">
    <source>
        <dbReference type="SAM" id="MobiDB-lite"/>
    </source>
</evidence>
<dbReference type="RefSeq" id="WP_094642614.1">
    <property type="nucleotide sequence ID" value="NZ_JAWLKF010000018.1"/>
</dbReference>
<proteinExistence type="predicted"/>
<evidence type="ECO:0000313" key="2">
    <source>
        <dbReference type="EMBL" id="MDV6305366.1"/>
    </source>
</evidence>
<evidence type="ECO:0008006" key="4">
    <source>
        <dbReference type="Google" id="ProtNLM"/>
    </source>
</evidence>
<feature type="region of interest" description="Disordered" evidence="1">
    <location>
        <begin position="91"/>
        <end position="115"/>
    </location>
</feature>
<gene>
    <name evidence="2" type="ORF">R3P93_22610</name>
</gene>
<protein>
    <recommendedName>
        <fullName evidence="4">DUF3263 domain-containing protein</fullName>
    </recommendedName>
</protein>
<organism evidence="2 3">
    <name type="scientific">Rhodococcus cerastii</name>
    <dbReference type="NCBI Taxonomy" id="908616"/>
    <lineage>
        <taxon>Bacteria</taxon>
        <taxon>Bacillati</taxon>
        <taxon>Actinomycetota</taxon>
        <taxon>Actinomycetes</taxon>
        <taxon>Mycobacteriales</taxon>
        <taxon>Nocardiaceae</taxon>
        <taxon>Rhodococcus</taxon>
    </lineage>
</organism>